<name>A0ABS7C732_9BACL</name>
<dbReference type="InterPro" id="IPR036439">
    <property type="entry name" value="Dockerin_dom_sf"/>
</dbReference>
<evidence type="ECO:0000313" key="1">
    <source>
        <dbReference type="EMBL" id="MBW7456684.1"/>
    </source>
</evidence>
<reference evidence="1 2" key="1">
    <citation type="submission" date="2021-07" db="EMBL/GenBank/DDBJ databases">
        <title>Paenibacillus radiodurans sp. nov., isolated from the southeastern edge of Tengger Desert.</title>
        <authorList>
            <person name="Zhang G."/>
        </authorList>
    </citation>
    <scope>NUCLEOTIDE SEQUENCE [LARGE SCALE GENOMIC DNA]</scope>
    <source>
        <strain evidence="1 2">CCM 7311</strain>
    </source>
</reference>
<dbReference type="Gene3D" id="1.10.1330.10">
    <property type="entry name" value="Dockerin domain"/>
    <property type="match status" value="1"/>
</dbReference>
<comment type="caution">
    <text evidence="1">The sequence shown here is derived from an EMBL/GenBank/DDBJ whole genome shotgun (WGS) entry which is preliminary data.</text>
</comment>
<dbReference type="EMBL" id="JAHZIK010000640">
    <property type="protein sequence ID" value="MBW7456684.1"/>
    <property type="molecule type" value="Genomic_DNA"/>
</dbReference>
<accession>A0ABS7C732</accession>
<sequence length="75" mass="8065">QELADQAANALDTAVQTFTAAVNTTASIEDLALLGMKYGLTSASPDWQLVNRYDWNSDHKITIVDLAVLASKIGQ</sequence>
<gene>
    <name evidence="1" type="ORF">K0U00_21845</name>
</gene>
<proteinExistence type="predicted"/>
<evidence type="ECO:0000313" key="2">
    <source>
        <dbReference type="Proteomes" id="UP001519887"/>
    </source>
</evidence>
<organism evidence="1 2">
    <name type="scientific">Paenibacillus sepulcri</name>
    <dbReference type="NCBI Taxonomy" id="359917"/>
    <lineage>
        <taxon>Bacteria</taxon>
        <taxon>Bacillati</taxon>
        <taxon>Bacillota</taxon>
        <taxon>Bacilli</taxon>
        <taxon>Bacillales</taxon>
        <taxon>Paenibacillaceae</taxon>
        <taxon>Paenibacillus</taxon>
    </lineage>
</organism>
<dbReference type="Proteomes" id="UP001519887">
    <property type="component" value="Unassembled WGS sequence"/>
</dbReference>
<protein>
    <recommendedName>
        <fullName evidence="3">Dockerin domain-containing protein</fullName>
    </recommendedName>
</protein>
<feature type="non-terminal residue" evidence="1">
    <location>
        <position position="1"/>
    </location>
</feature>
<keyword evidence="2" id="KW-1185">Reference proteome</keyword>
<evidence type="ECO:0008006" key="3">
    <source>
        <dbReference type="Google" id="ProtNLM"/>
    </source>
</evidence>